<evidence type="ECO:0000256" key="1">
    <source>
        <dbReference type="ARBA" id="ARBA00038350"/>
    </source>
</evidence>
<feature type="compositionally biased region" description="Polar residues" evidence="2">
    <location>
        <begin position="557"/>
        <end position="576"/>
    </location>
</feature>
<feature type="compositionally biased region" description="Polar residues" evidence="2">
    <location>
        <begin position="213"/>
        <end position="246"/>
    </location>
</feature>
<evidence type="ECO:0000259" key="3">
    <source>
        <dbReference type="Pfam" id="PF02441"/>
    </source>
</evidence>
<organism evidence="4 5">
    <name type="scientific">Candida orthopsilosis (strain 90-125)</name>
    <name type="common">Yeast</name>
    <dbReference type="NCBI Taxonomy" id="1136231"/>
    <lineage>
        <taxon>Eukaryota</taxon>
        <taxon>Fungi</taxon>
        <taxon>Dikarya</taxon>
        <taxon>Ascomycota</taxon>
        <taxon>Saccharomycotina</taxon>
        <taxon>Pichiomycetes</taxon>
        <taxon>Debaryomycetaceae</taxon>
        <taxon>Candida/Lodderomyces clade</taxon>
        <taxon>Candida</taxon>
    </lineage>
</organism>
<dbReference type="PANTHER" id="PTHR14359">
    <property type="entry name" value="HOMO-OLIGOMERIC FLAVIN CONTAINING CYS DECARBOXYLASE FAMILY"/>
    <property type="match status" value="1"/>
</dbReference>
<feature type="compositionally biased region" description="Basic and acidic residues" evidence="2">
    <location>
        <begin position="198"/>
        <end position="207"/>
    </location>
</feature>
<dbReference type="SUPFAM" id="SSF52507">
    <property type="entry name" value="Homo-oligomeric flavin-containing Cys decarboxylases, HFCD"/>
    <property type="match status" value="1"/>
</dbReference>
<dbReference type="GO" id="GO:0010181">
    <property type="term" value="F:FMN binding"/>
    <property type="evidence" value="ECO:0007669"/>
    <property type="project" value="TreeGrafter"/>
</dbReference>
<evidence type="ECO:0000313" key="5">
    <source>
        <dbReference type="Proteomes" id="UP000005018"/>
    </source>
</evidence>
<accession>H8X2R1</accession>
<dbReference type="RefSeq" id="XP_003868512.1">
    <property type="nucleotide sequence ID" value="XM_003868464.1"/>
</dbReference>
<dbReference type="GO" id="GO:0015937">
    <property type="term" value="P:coenzyme A biosynthetic process"/>
    <property type="evidence" value="ECO:0007669"/>
    <property type="project" value="TreeGrafter"/>
</dbReference>
<dbReference type="OrthoDB" id="1532798at2759"/>
<gene>
    <name evidence="4" type="ORF">CORT_0C02320</name>
</gene>
<dbReference type="KEGG" id="cot:CORT_0C02320"/>
<feature type="compositionally biased region" description="Polar residues" evidence="2">
    <location>
        <begin position="29"/>
        <end position="64"/>
    </location>
</feature>
<dbReference type="AlphaFoldDB" id="H8X2R1"/>
<evidence type="ECO:0000256" key="2">
    <source>
        <dbReference type="SAM" id="MobiDB-lite"/>
    </source>
</evidence>
<feature type="region of interest" description="Disordered" evidence="2">
    <location>
        <begin position="479"/>
        <end position="576"/>
    </location>
</feature>
<protein>
    <recommendedName>
        <fullName evidence="3">Flavoprotein domain-containing protein</fullName>
    </recommendedName>
</protein>
<dbReference type="InterPro" id="IPR036551">
    <property type="entry name" value="Flavin_trans-like"/>
</dbReference>
<name>H8X2R1_CANO9</name>
<feature type="compositionally biased region" description="Basic and acidic residues" evidence="2">
    <location>
        <begin position="533"/>
        <end position="545"/>
    </location>
</feature>
<feature type="region of interest" description="Disordered" evidence="2">
    <location>
        <begin position="168"/>
        <end position="252"/>
    </location>
</feature>
<feature type="compositionally biased region" description="Low complexity" evidence="2">
    <location>
        <begin position="168"/>
        <end position="188"/>
    </location>
</feature>
<dbReference type="GeneID" id="14539647"/>
<dbReference type="Proteomes" id="UP000005018">
    <property type="component" value="Chromosome 3"/>
</dbReference>
<dbReference type="HOGENOM" id="CLU_014402_1_1_1"/>
<sequence length="576" mass="63763">MPSNPSSTKEKKLQLQAKTDNEDLPPSILSRNPSSPPLANTVPSNSSDTQSRPGLAQSASFQSVPPQPKAAPQLQPTSSPESEQQKKETVMAGGVYLKEKLHSDSLVSTLNSLNMKNHTTSPTTLSDNNESVTSLDYLLQPPSDPQHHKSPSVHAHFYVDEAVKPSKVVNRSRSGSGSNSTSAGSQSVPQSTFYPMRDGSKSHDSIRDAVSIGSATSSTAPFPQPQTQTSQINRQQSPKVPEQNANIDPRLPQDDGKIHVLLGVCGALSTGKIKLIINKLFEIYTPNKIAIQLILTRSSENFLLQESLNILENVKGVRIWRDADEWTTWKTRSDPVLHIELRRWADILVVCPLTANTLSKISLGICDNLLTNVIRAWNTSYPILLAPAMVSYSYNAITTKKQLRMIAEEMPWIEVLKPSEKVFGSYGDIGMGGMMDWNEVVNKIVLKLGGYPEVIEEEDEEDEEDSETVLQGKKDLRSKELIDRESSSAIVDDDDDDDDDDNDDDDDDDDDGDNDDDDDDDDDDDEETVQRQLEVEHKVNGDQHLYKPRPQSHRNGETSQPVSISLDLKSNSNQPR</sequence>
<comment type="similarity">
    <text evidence="1">Belongs to the HFCD (homooligomeric flavin containing Cys decarboxylase) superfamily.</text>
</comment>
<dbReference type="EMBL" id="HE681721">
    <property type="protein sequence ID" value="CCG25608.1"/>
    <property type="molecule type" value="Genomic_DNA"/>
</dbReference>
<feature type="region of interest" description="Disordered" evidence="2">
    <location>
        <begin position="1"/>
        <end position="94"/>
    </location>
</feature>
<feature type="domain" description="Flavoprotein" evidence="3">
    <location>
        <begin position="259"/>
        <end position="445"/>
    </location>
</feature>
<evidence type="ECO:0000313" key="4">
    <source>
        <dbReference type="EMBL" id="CCG25608.1"/>
    </source>
</evidence>
<dbReference type="eggNOG" id="KOG0672">
    <property type="taxonomic scope" value="Eukaryota"/>
</dbReference>
<dbReference type="Gene3D" id="3.40.50.1950">
    <property type="entry name" value="Flavin prenyltransferase-like"/>
    <property type="match status" value="1"/>
</dbReference>
<dbReference type="GO" id="GO:0004633">
    <property type="term" value="F:phosphopantothenoylcysteine decarboxylase activity"/>
    <property type="evidence" value="ECO:0007669"/>
    <property type="project" value="TreeGrafter"/>
</dbReference>
<dbReference type="PANTHER" id="PTHR14359:SF17">
    <property type="entry name" value="PHOSPHOPANTOTHENOYLCYSTEINE DECARBOXYLASE SUBUNIT SIS2-RELATED"/>
    <property type="match status" value="1"/>
</dbReference>
<proteinExistence type="inferred from homology"/>
<keyword evidence="5" id="KW-1185">Reference proteome</keyword>
<dbReference type="Pfam" id="PF02441">
    <property type="entry name" value="Flavoprotein"/>
    <property type="match status" value="1"/>
</dbReference>
<feature type="compositionally biased region" description="Acidic residues" evidence="2">
    <location>
        <begin position="491"/>
        <end position="527"/>
    </location>
</feature>
<dbReference type="InterPro" id="IPR003382">
    <property type="entry name" value="Flavoprotein"/>
</dbReference>
<dbReference type="GO" id="GO:0071513">
    <property type="term" value="C:phosphopantothenoylcysteine decarboxylase complex"/>
    <property type="evidence" value="ECO:0007669"/>
    <property type="project" value="TreeGrafter"/>
</dbReference>
<reference evidence="4 5" key="1">
    <citation type="journal article" date="2012" name="PLoS ONE">
        <title>Sequence and analysis of the genome of the pathogenic yeast Candida orthopsilosis.</title>
        <authorList>
            <person name="Riccombeni A."/>
            <person name="Vidanes G."/>
            <person name="Proux-Wera E."/>
            <person name="Wolfe K.H."/>
            <person name="Butler G."/>
        </authorList>
    </citation>
    <scope>NUCLEOTIDE SEQUENCE [LARGE SCALE GENOMIC DNA]</scope>
    <source>
        <strain evidence="4 5">Co 90-125</strain>
    </source>
</reference>